<reference evidence="1 2" key="1">
    <citation type="submission" date="2017-05" db="EMBL/GenBank/DDBJ databases">
        <title>Genome sequence of Acetobacter pasteurianus subsp. pasteurianus strain SRCM101342.</title>
        <authorList>
            <person name="Cho S.H."/>
        </authorList>
    </citation>
    <scope>NUCLEOTIDE SEQUENCE [LARGE SCALE GENOMIC DNA]</scope>
    <source>
        <strain evidence="1 2">SRCM101342</strain>
        <plasmid evidence="2">pap1342-5</plasmid>
    </source>
</reference>
<dbReference type="EMBL" id="CP021514">
    <property type="protein sequence ID" value="ARW49477.1"/>
    <property type="molecule type" value="Genomic_DNA"/>
</dbReference>
<evidence type="ECO:0000313" key="1">
    <source>
        <dbReference type="EMBL" id="ARW49477.1"/>
    </source>
</evidence>
<gene>
    <name evidence="1" type="ORF">S1001342_03187</name>
</gene>
<name>A0A1Y0YAQ1_ACEPA</name>
<keyword evidence="1" id="KW-0614">Plasmid</keyword>
<evidence type="ECO:0000313" key="2">
    <source>
        <dbReference type="Proteomes" id="UP000196205"/>
    </source>
</evidence>
<dbReference type="OrthoDB" id="9986366at2"/>
<organism evidence="1 2">
    <name type="scientific">Acetobacter pasteurianus subsp. pasteurianus</name>
    <dbReference type="NCBI Taxonomy" id="481145"/>
    <lineage>
        <taxon>Bacteria</taxon>
        <taxon>Pseudomonadati</taxon>
        <taxon>Pseudomonadota</taxon>
        <taxon>Alphaproteobacteria</taxon>
        <taxon>Acetobacterales</taxon>
        <taxon>Acetobacteraceae</taxon>
        <taxon>Acetobacter</taxon>
    </lineage>
</organism>
<sequence>MDIMVDKGLDLDEDQLKRALQLIGKEFIKEARKLLNEPDLAENKDLPHTETGTLARSLKARVRKKKGVGMWLSIIADTRYATALFAGSSRENKNGVMVKVRGRPLFDVVMDRINPRIKTLIDQSILIKPKA</sequence>
<accession>A0A1Y0YAQ1</accession>
<dbReference type="Proteomes" id="UP000196205">
    <property type="component" value="Plasmid pAP1342-5"/>
</dbReference>
<dbReference type="AlphaFoldDB" id="A0A1Y0YAQ1"/>
<geneLocation type="plasmid" evidence="2">
    <name>pap1342-5</name>
</geneLocation>
<dbReference type="RefSeq" id="WP_087652360.1">
    <property type="nucleotide sequence ID" value="NZ_CP021514.1"/>
</dbReference>
<protein>
    <submittedName>
        <fullName evidence="1">Uncharacterized protein</fullName>
    </submittedName>
</protein>
<proteinExistence type="predicted"/>